<dbReference type="EMBL" id="UINC01190383">
    <property type="protein sequence ID" value="SVE04518.1"/>
    <property type="molecule type" value="Genomic_DNA"/>
</dbReference>
<protein>
    <submittedName>
        <fullName evidence="1">Uncharacterized protein</fullName>
    </submittedName>
</protein>
<name>A0A383ABP9_9ZZZZ</name>
<reference evidence="1" key="1">
    <citation type="submission" date="2018-05" db="EMBL/GenBank/DDBJ databases">
        <authorList>
            <person name="Lanie J.A."/>
            <person name="Ng W.-L."/>
            <person name="Kazmierczak K.M."/>
            <person name="Andrzejewski T.M."/>
            <person name="Davidsen T.M."/>
            <person name="Wayne K.J."/>
            <person name="Tettelin H."/>
            <person name="Glass J.I."/>
            <person name="Rusch D."/>
            <person name="Podicherti R."/>
            <person name="Tsui H.-C.T."/>
            <person name="Winkler M.E."/>
        </authorList>
    </citation>
    <scope>NUCLEOTIDE SEQUENCE</scope>
</reference>
<organism evidence="1">
    <name type="scientific">marine metagenome</name>
    <dbReference type="NCBI Taxonomy" id="408172"/>
    <lineage>
        <taxon>unclassified sequences</taxon>
        <taxon>metagenomes</taxon>
        <taxon>ecological metagenomes</taxon>
    </lineage>
</organism>
<dbReference type="AlphaFoldDB" id="A0A383ABP9"/>
<sequence length="253" mass="26526">NILGVPVEVDGDRVEIDGPLHFDLFPSDLAGGRVGLRVRFERLRFFGDGESDFGFLGTDEWDAIWTGNNIDIIGTFAFQPSVDGERLEIVSDGFTVEIGSSDFSVSGFLDPVGIFDALVNALSGLFSGQVEDAVRDAVQGAAEGEIVPILAEAFSNLNLDLAIDPVSLETRFNDVVEGSGGLSFLFDGGWTSSAPPSPTYPAYPGSVLGRAPFPGFPLGVEAQHPVDATISLSTDTLNQALAEIVAAGGLGTT</sequence>
<proteinExistence type="predicted"/>
<feature type="non-terminal residue" evidence="1">
    <location>
        <position position="253"/>
    </location>
</feature>
<evidence type="ECO:0000313" key="1">
    <source>
        <dbReference type="EMBL" id="SVE04518.1"/>
    </source>
</evidence>
<gene>
    <name evidence="1" type="ORF">METZ01_LOCUS457372</name>
</gene>
<accession>A0A383ABP9</accession>
<feature type="non-terminal residue" evidence="1">
    <location>
        <position position="1"/>
    </location>
</feature>